<dbReference type="AlphaFoldDB" id="E4WRR4"/>
<organism evidence="2">
    <name type="scientific">Oikopleura dioica</name>
    <name type="common">Tunicate</name>
    <dbReference type="NCBI Taxonomy" id="34765"/>
    <lineage>
        <taxon>Eukaryota</taxon>
        <taxon>Metazoa</taxon>
        <taxon>Chordata</taxon>
        <taxon>Tunicata</taxon>
        <taxon>Appendicularia</taxon>
        <taxon>Copelata</taxon>
        <taxon>Oikopleuridae</taxon>
        <taxon>Oikopleura</taxon>
    </lineage>
</organism>
<proteinExistence type="predicted"/>
<accession>E4WRR4</accession>
<feature type="compositionally biased region" description="Low complexity" evidence="1">
    <location>
        <begin position="171"/>
        <end position="189"/>
    </location>
</feature>
<dbReference type="OrthoDB" id="10499855at2759"/>
<dbReference type="EMBL" id="FN653015">
    <property type="protein sequence ID" value="CBY20446.1"/>
    <property type="molecule type" value="Genomic_DNA"/>
</dbReference>
<keyword evidence="3" id="KW-1185">Reference proteome</keyword>
<evidence type="ECO:0000256" key="1">
    <source>
        <dbReference type="SAM" id="MobiDB-lite"/>
    </source>
</evidence>
<dbReference type="Proteomes" id="UP000001307">
    <property type="component" value="Unassembled WGS sequence"/>
</dbReference>
<evidence type="ECO:0000313" key="3">
    <source>
        <dbReference type="Proteomes" id="UP000001307"/>
    </source>
</evidence>
<dbReference type="InParanoid" id="E4WRR4"/>
<reference evidence="2" key="1">
    <citation type="journal article" date="2010" name="Science">
        <title>Plasticity of animal genome architecture unmasked by rapid evolution of a pelagic tunicate.</title>
        <authorList>
            <person name="Denoeud F."/>
            <person name="Henriet S."/>
            <person name="Mungpakdee S."/>
            <person name="Aury J.M."/>
            <person name="Da Silva C."/>
            <person name="Brinkmann H."/>
            <person name="Mikhaleva J."/>
            <person name="Olsen L.C."/>
            <person name="Jubin C."/>
            <person name="Canestro C."/>
            <person name="Bouquet J.M."/>
            <person name="Danks G."/>
            <person name="Poulain J."/>
            <person name="Campsteijn C."/>
            <person name="Adamski M."/>
            <person name="Cross I."/>
            <person name="Yadetie F."/>
            <person name="Muffato M."/>
            <person name="Louis A."/>
            <person name="Butcher S."/>
            <person name="Tsagkogeorga G."/>
            <person name="Konrad A."/>
            <person name="Singh S."/>
            <person name="Jensen M.F."/>
            <person name="Cong E.H."/>
            <person name="Eikeseth-Otteraa H."/>
            <person name="Noel B."/>
            <person name="Anthouard V."/>
            <person name="Porcel B.M."/>
            <person name="Kachouri-Lafond R."/>
            <person name="Nishino A."/>
            <person name="Ugolini M."/>
            <person name="Chourrout P."/>
            <person name="Nishida H."/>
            <person name="Aasland R."/>
            <person name="Huzurbazar S."/>
            <person name="Westhof E."/>
            <person name="Delsuc F."/>
            <person name="Lehrach H."/>
            <person name="Reinhardt R."/>
            <person name="Weissenbach J."/>
            <person name="Roy S.W."/>
            <person name="Artiguenave F."/>
            <person name="Postlethwait J.H."/>
            <person name="Manak J.R."/>
            <person name="Thompson E.M."/>
            <person name="Jaillon O."/>
            <person name="Du Pasquier L."/>
            <person name="Boudinot P."/>
            <person name="Liberles D.A."/>
            <person name="Volff J.N."/>
            <person name="Philippe H."/>
            <person name="Lenhard B."/>
            <person name="Roest Crollius H."/>
            <person name="Wincker P."/>
            <person name="Chourrout D."/>
        </authorList>
    </citation>
    <scope>NUCLEOTIDE SEQUENCE [LARGE SCALE GENOMIC DNA]</scope>
</reference>
<gene>
    <name evidence="2" type="ORF">GSOID_T00000441001</name>
</gene>
<name>E4WRR4_OIKDI</name>
<sequence length="189" mass="21472">MGSCFSWCFGASDDPTLNIPKKKSLFDRKRNVKKKEVFTIAENSELERASEKTGTELYCNGNTDRQEKNLEILKENKPEIFELTITIDDDNGNERETTLDGYMKHTNLNRTMSYVGSMRSRTSMISRLSSVSVNRADENSDTIVKKDIFKDILQVRENSENNRQSISGAINKRSMSNIQSSSSSTNFLS</sequence>
<feature type="region of interest" description="Disordered" evidence="1">
    <location>
        <begin position="160"/>
        <end position="189"/>
    </location>
</feature>
<protein>
    <submittedName>
        <fullName evidence="2">Uncharacterized protein</fullName>
    </submittedName>
</protein>
<evidence type="ECO:0000313" key="2">
    <source>
        <dbReference type="EMBL" id="CBY20446.1"/>
    </source>
</evidence>